<evidence type="ECO:0000313" key="2">
    <source>
        <dbReference type="EMBL" id="MBW0516952.1"/>
    </source>
</evidence>
<evidence type="ECO:0000313" key="3">
    <source>
        <dbReference type="Proteomes" id="UP000765509"/>
    </source>
</evidence>
<dbReference type="EMBL" id="AVOT02025584">
    <property type="protein sequence ID" value="MBW0516952.1"/>
    <property type="molecule type" value="Genomic_DNA"/>
</dbReference>
<feature type="compositionally biased region" description="Polar residues" evidence="1">
    <location>
        <begin position="1"/>
        <end position="12"/>
    </location>
</feature>
<sequence>MVHTRNGSSHSVQPDGPGKQRGKAGTKSSKSSSRKTHLEDARTAPHSTRPVPENFDVNSVPELIEVDVLRAEPVPSGSHRNISVLIQKLVQSSKQIGVGNMPKPLAGGHELLLTHQEISGSGEYHRILRRVEPIVLQIQGQ</sequence>
<evidence type="ECO:0000256" key="1">
    <source>
        <dbReference type="SAM" id="MobiDB-lite"/>
    </source>
</evidence>
<accession>A0A9Q3EB79</accession>
<comment type="caution">
    <text evidence="2">The sequence shown here is derived from an EMBL/GenBank/DDBJ whole genome shotgun (WGS) entry which is preliminary data.</text>
</comment>
<dbReference type="AlphaFoldDB" id="A0A9Q3EB79"/>
<organism evidence="2 3">
    <name type="scientific">Austropuccinia psidii MF-1</name>
    <dbReference type="NCBI Taxonomy" id="1389203"/>
    <lineage>
        <taxon>Eukaryota</taxon>
        <taxon>Fungi</taxon>
        <taxon>Dikarya</taxon>
        <taxon>Basidiomycota</taxon>
        <taxon>Pucciniomycotina</taxon>
        <taxon>Pucciniomycetes</taxon>
        <taxon>Pucciniales</taxon>
        <taxon>Sphaerophragmiaceae</taxon>
        <taxon>Austropuccinia</taxon>
    </lineage>
</organism>
<protein>
    <submittedName>
        <fullName evidence="2">Uncharacterized protein</fullName>
    </submittedName>
</protein>
<gene>
    <name evidence="2" type="ORF">O181_056667</name>
</gene>
<keyword evidence="3" id="KW-1185">Reference proteome</keyword>
<name>A0A9Q3EB79_9BASI</name>
<feature type="region of interest" description="Disordered" evidence="1">
    <location>
        <begin position="1"/>
        <end position="56"/>
    </location>
</feature>
<dbReference type="Proteomes" id="UP000765509">
    <property type="component" value="Unassembled WGS sequence"/>
</dbReference>
<reference evidence="2" key="1">
    <citation type="submission" date="2021-03" db="EMBL/GenBank/DDBJ databases">
        <title>Draft genome sequence of rust myrtle Austropuccinia psidii MF-1, a brazilian biotype.</title>
        <authorList>
            <person name="Quecine M.C."/>
            <person name="Pachon D.M.R."/>
            <person name="Bonatelli M.L."/>
            <person name="Correr F.H."/>
            <person name="Franceschini L.M."/>
            <person name="Leite T.F."/>
            <person name="Margarido G.R.A."/>
            <person name="Almeida C.A."/>
            <person name="Ferrarezi J.A."/>
            <person name="Labate C.A."/>
        </authorList>
    </citation>
    <scope>NUCLEOTIDE SEQUENCE</scope>
    <source>
        <strain evidence="2">MF-1</strain>
    </source>
</reference>
<proteinExistence type="predicted"/>